<accession>A0A3L6E6V7</accession>
<gene>
    <name evidence="1" type="ORF">Zm00014a_007555</name>
</gene>
<sequence length="162" mass="17934">MPPPLQPPLLLRLHLLFRSETLIPLLRRRPSCDAPHCRTRRYISVRASAAQLAAADVSTAQQLELGLEAAAVGFVTGKRKATEVLEKYCSERGYGGRCHMRPCGNDNDTLALLKMVADKTGRGCVYGMDIQESAIENTSSFLKMAVDDEHHQGLVKLFPIWS</sequence>
<organism evidence="1 2">
    <name type="scientific">Zea mays</name>
    <name type="common">Maize</name>
    <dbReference type="NCBI Taxonomy" id="4577"/>
    <lineage>
        <taxon>Eukaryota</taxon>
        <taxon>Viridiplantae</taxon>
        <taxon>Streptophyta</taxon>
        <taxon>Embryophyta</taxon>
        <taxon>Tracheophyta</taxon>
        <taxon>Spermatophyta</taxon>
        <taxon>Magnoliopsida</taxon>
        <taxon>Liliopsida</taxon>
        <taxon>Poales</taxon>
        <taxon>Poaceae</taxon>
        <taxon>PACMAD clade</taxon>
        <taxon>Panicoideae</taxon>
        <taxon>Andropogonodae</taxon>
        <taxon>Andropogoneae</taxon>
        <taxon>Tripsacinae</taxon>
        <taxon>Zea</taxon>
    </lineage>
</organism>
<protein>
    <submittedName>
        <fullName evidence="1">Uncharacterized protein</fullName>
    </submittedName>
</protein>
<proteinExistence type="predicted"/>
<dbReference type="InterPro" id="IPR010719">
    <property type="entry name" value="MnmM_MeTrfase"/>
</dbReference>
<dbReference type="EMBL" id="NCVQ01000007">
    <property type="protein sequence ID" value="PWZ16652.1"/>
    <property type="molecule type" value="Genomic_DNA"/>
</dbReference>
<dbReference type="ExpressionAtlas" id="A0A3L6E6V7">
    <property type="expression patterns" value="baseline and differential"/>
</dbReference>
<evidence type="ECO:0000313" key="1">
    <source>
        <dbReference type="EMBL" id="PWZ16652.1"/>
    </source>
</evidence>
<reference evidence="1 2" key="1">
    <citation type="journal article" date="2018" name="Nat. Genet.">
        <title>Extensive intraspecific gene order and gene structural variations between Mo17 and other maize genomes.</title>
        <authorList>
            <person name="Sun S."/>
            <person name="Zhou Y."/>
            <person name="Chen J."/>
            <person name="Shi J."/>
            <person name="Zhao H."/>
            <person name="Zhao H."/>
            <person name="Song W."/>
            <person name="Zhang M."/>
            <person name="Cui Y."/>
            <person name="Dong X."/>
            <person name="Liu H."/>
            <person name="Ma X."/>
            <person name="Jiao Y."/>
            <person name="Wang B."/>
            <person name="Wei X."/>
            <person name="Stein J.C."/>
            <person name="Glaubitz J.C."/>
            <person name="Lu F."/>
            <person name="Yu G."/>
            <person name="Liang C."/>
            <person name="Fengler K."/>
            <person name="Li B."/>
            <person name="Rafalski A."/>
            <person name="Schnable P.S."/>
            <person name="Ware D.H."/>
            <person name="Buckler E.S."/>
            <person name="Lai J."/>
        </authorList>
    </citation>
    <scope>NUCLEOTIDE SEQUENCE [LARGE SCALE GENOMIC DNA]</scope>
    <source>
        <strain evidence="2">cv. Missouri 17</strain>
        <tissue evidence="1">Seedling</tissue>
    </source>
</reference>
<dbReference type="AlphaFoldDB" id="A0A3L6E6V7"/>
<dbReference type="PANTHER" id="PTHR35276:SF1">
    <property type="entry name" value="TRNA (MNM(5)S(2)U34)-METHYLTRANSFERASE, CHLOROPLASTIC"/>
    <property type="match status" value="1"/>
</dbReference>
<dbReference type="PANTHER" id="PTHR35276">
    <property type="entry name" value="S-ADENOSYL-L-METHIONINE-DEPENDENT METHYLTRANSFERASES SUPERFAMILY PROTEIN"/>
    <property type="match status" value="1"/>
</dbReference>
<dbReference type="InterPro" id="IPR029063">
    <property type="entry name" value="SAM-dependent_MTases_sf"/>
</dbReference>
<dbReference type="Proteomes" id="UP000251960">
    <property type="component" value="Chromosome 6"/>
</dbReference>
<dbReference type="Gene3D" id="3.40.50.150">
    <property type="entry name" value="Vaccinia Virus protein VP39"/>
    <property type="match status" value="1"/>
</dbReference>
<name>A0A3L6E6V7_MAIZE</name>
<evidence type="ECO:0000313" key="2">
    <source>
        <dbReference type="Proteomes" id="UP000251960"/>
    </source>
</evidence>
<comment type="caution">
    <text evidence="1">The sequence shown here is derived from an EMBL/GenBank/DDBJ whole genome shotgun (WGS) entry which is preliminary data.</text>
</comment>